<dbReference type="AlphaFoldDB" id="A0A2Z7BBT4"/>
<accession>A0A2Z7BBT4</accession>
<dbReference type="Proteomes" id="UP000250235">
    <property type="component" value="Unassembled WGS sequence"/>
</dbReference>
<evidence type="ECO:0000313" key="2">
    <source>
        <dbReference type="Proteomes" id="UP000250235"/>
    </source>
</evidence>
<gene>
    <name evidence="1" type="ORF">F511_31372</name>
</gene>
<keyword evidence="2" id="KW-1185">Reference proteome</keyword>
<proteinExistence type="predicted"/>
<organism evidence="1 2">
    <name type="scientific">Dorcoceras hygrometricum</name>
    <dbReference type="NCBI Taxonomy" id="472368"/>
    <lineage>
        <taxon>Eukaryota</taxon>
        <taxon>Viridiplantae</taxon>
        <taxon>Streptophyta</taxon>
        <taxon>Embryophyta</taxon>
        <taxon>Tracheophyta</taxon>
        <taxon>Spermatophyta</taxon>
        <taxon>Magnoliopsida</taxon>
        <taxon>eudicotyledons</taxon>
        <taxon>Gunneridae</taxon>
        <taxon>Pentapetalae</taxon>
        <taxon>asterids</taxon>
        <taxon>lamiids</taxon>
        <taxon>Lamiales</taxon>
        <taxon>Gesneriaceae</taxon>
        <taxon>Didymocarpoideae</taxon>
        <taxon>Trichosporeae</taxon>
        <taxon>Loxocarpinae</taxon>
        <taxon>Dorcoceras</taxon>
    </lineage>
</organism>
<protein>
    <submittedName>
        <fullName evidence="1">Uncharacterized protein</fullName>
    </submittedName>
</protein>
<sequence length="132" mass="14560">MICDKAMTDIMGWWASIDRPGCHANLRACGHQPTDQGGPPINGRVDALRLTGVPRQLDRLRVCECQPSVRDVSPILVPDELDQLGTRGPSIDSTYIIKGESNQEARIELGARDFHRGLAKARESTELLRDGE</sequence>
<reference evidence="1 2" key="1">
    <citation type="journal article" date="2015" name="Proc. Natl. Acad. Sci. U.S.A.">
        <title>The resurrection genome of Boea hygrometrica: A blueprint for survival of dehydration.</title>
        <authorList>
            <person name="Xiao L."/>
            <person name="Yang G."/>
            <person name="Zhang L."/>
            <person name="Yang X."/>
            <person name="Zhao S."/>
            <person name="Ji Z."/>
            <person name="Zhou Q."/>
            <person name="Hu M."/>
            <person name="Wang Y."/>
            <person name="Chen M."/>
            <person name="Xu Y."/>
            <person name="Jin H."/>
            <person name="Xiao X."/>
            <person name="Hu G."/>
            <person name="Bao F."/>
            <person name="Hu Y."/>
            <person name="Wan P."/>
            <person name="Li L."/>
            <person name="Deng X."/>
            <person name="Kuang T."/>
            <person name="Xiang C."/>
            <person name="Zhu J.K."/>
            <person name="Oliver M.J."/>
            <person name="He Y."/>
        </authorList>
    </citation>
    <scope>NUCLEOTIDE SEQUENCE [LARGE SCALE GENOMIC DNA]</scope>
    <source>
        <strain evidence="2">cv. XS01</strain>
    </source>
</reference>
<dbReference type="EMBL" id="KV009410">
    <property type="protein sequence ID" value="KZV29259.1"/>
    <property type="molecule type" value="Genomic_DNA"/>
</dbReference>
<name>A0A2Z7BBT4_9LAMI</name>
<evidence type="ECO:0000313" key="1">
    <source>
        <dbReference type="EMBL" id="KZV29259.1"/>
    </source>
</evidence>